<gene>
    <name evidence="2" type="ORF">B0H63DRAFT_139861</name>
</gene>
<reference evidence="2" key="1">
    <citation type="journal article" date="2023" name="Mol. Phylogenet. Evol.">
        <title>Genome-scale phylogeny and comparative genomics of the fungal order Sordariales.</title>
        <authorList>
            <person name="Hensen N."/>
            <person name="Bonometti L."/>
            <person name="Westerberg I."/>
            <person name="Brannstrom I.O."/>
            <person name="Guillou S."/>
            <person name="Cros-Aarteil S."/>
            <person name="Calhoun S."/>
            <person name="Haridas S."/>
            <person name="Kuo A."/>
            <person name="Mondo S."/>
            <person name="Pangilinan J."/>
            <person name="Riley R."/>
            <person name="LaButti K."/>
            <person name="Andreopoulos B."/>
            <person name="Lipzen A."/>
            <person name="Chen C."/>
            <person name="Yan M."/>
            <person name="Daum C."/>
            <person name="Ng V."/>
            <person name="Clum A."/>
            <person name="Steindorff A."/>
            <person name="Ohm R.A."/>
            <person name="Martin F."/>
            <person name="Silar P."/>
            <person name="Natvig D.O."/>
            <person name="Lalanne C."/>
            <person name="Gautier V."/>
            <person name="Ament-Velasquez S.L."/>
            <person name="Kruys A."/>
            <person name="Hutchinson M.I."/>
            <person name="Powell A.J."/>
            <person name="Barry K."/>
            <person name="Miller A.N."/>
            <person name="Grigoriev I.V."/>
            <person name="Debuchy R."/>
            <person name="Gladieux P."/>
            <person name="Hiltunen Thoren M."/>
            <person name="Johannesson H."/>
        </authorList>
    </citation>
    <scope>NUCLEOTIDE SEQUENCE</scope>
    <source>
        <strain evidence="2">CBS 232.78</strain>
    </source>
</reference>
<sequence>MDPFSITAGCVGILAAVGETSISIINFIRDVRDAREDLLATSRQLAELSITINLIRDDHTTDGGNVTKFIPASINAQTTTVIKSCHEVLDEIDALLDKYRRRRLPTSWTWASTGKKEIAGLNKQLDAHMRTLVMVIELSTTIVAKSIKVDTAALGLASEQIKDDTAHIRQETGQILSGIDRLKNRLSPGSPFDQLPEHVQGRLEIITRYLESLTDYAESSVAPSGHSDENRQLKTQMDLGGSNMTSQIFPGSEPPSSLPSGQRRKPASSVSRID</sequence>
<evidence type="ECO:0000313" key="3">
    <source>
        <dbReference type="Proteomes" id="UP001285441"/>
    </source>
</evidence>
<feature type="region of interest" description="Disordered" evidence="1">
    <location>
        <begin position="220"/>
        <end position="274"/>
    </location>
</feature>
<keyword evidence="3" id="KW-1185">Reference proteome</keyword>
<dbReference type="Proteomes" id="UP001285441">
    <property type="component" value="Unassembled WGS sequence"/>
</dbReference>
<organism evidence="2 3">
    <name type="scientific">Podospora didyma</name>
    <dbReference type="NCBI Taxonomy" id="330526"/>
    <lineage>
        <taxon>Eukaryota</taxon>
        <taxon>Fungi</taxon>
        <taxon>Dikarya</taxon>
        <taxon>Ascomycota</taxon>
        <taxon>Pezizomycotina</taxon>
        <taxon>Sordariomycetes</taxon>
        <taxon>Sordariomycetidae</taxon>
        <taxon>Sordariales</taxon>
        <taxon>Podosporaceae</taxon>
        <taxon>Podospora</taxon>
    </lineage>
</organism>
<evidence type="ECO:0000256" key="1">
    <source>
        <dbReference type="SAM" id="MobiDB-lite"/>
    </source>
</evidence>
<protein>
    <recommendedName>
        <fullName evidence="4">Fungal N-terminal domain-containing protein</fullName>
    </recommendedName>
</protein>
<evidence type="ECO:0008006" key="4">
    <source>
        <dbReference type="Google" id="ProtNLM"/>
    </source>
</evidence>
<reference evidence="2" key="2">
    <citation type="submission" date="2023-06" db="EMBL/GenBank/DDBJ databases">
        <authorList>
            <consortium name="Lawrence Berkeley National Laboratory"/>
            <person name="Haridas S."/>
            <person name="Hensen N."/>
            <person name="Bonometti L."/>
            <person name="Westerberg I."/>
            <person name="Brannstrom I.O."/>
            <person name="Guillou S."/>
            <person name="Cros-Aarteil S."/>
            <person name="Calhoun S."/>
            <person name="Kuo A."/>
            <person name="Mondo S."/>
            <person name="Pangilinan J."/>
            <person name="Riley R."/>
            <person name="LaButti K."/>
            <person name="Andreopoulos B."/>
            <person name="Lipzen A."/>
            <person name="Chen C."/>
            <person name="Yanf M."/>
            <person name="Daum C."/>
            <person name="Ng V."/>
            <person name="Clum A."/>
            <person name="Steindorff A."/>
            <person name="Ohm R."/>
            <person name="Martin F."/>
            <person name="Silar P."/>
            <person name="Natvig D."/>
            <person name="Lalanne C."/>
            <person name="Gautier V."/>
            <person name="Ament-velasquez S.L."/>
            <person name="Kruys A."/>
            <person name="Hutchinson M.I."/>
            <person name="Powell A.J."/>
            <person name="Barry K."/>
            <person name="Miller A.N."/>
            <person name="Grigoriev I.V."/>
            <person name="Debuchy R."/>
            <person name="Gladieux P."/>
            <person name="Thoren M.H."/>
            <person name="Johannesson H."/>
        </authorList>
    </citation>
    <scope>NUCLEOTIDE SEQUENCE</scope>
    <source>
        <strain evidence="2">CBS 232.78</strain>
    </source>
</reference>
<dbReference type="AlphaFoldDB" id="A0AAE0NS41"/>
<name>A0AAE0NS41_9PEZI</name>
<comment type="caution">
    <text evidence="2">The sequence shown here is derived from an EMBL/GenBank/DDBJ whole genome shotgun (WGS) entry which is preliminary data.</text>
</comment>
<evidence type="ECO:0000313" key="2">
    <source>
        <dbReference type="EMBL" id="KAK3386713.1"/>
    </source>
</evidence>
<proteinExistence type="predicted"/>
<dbReference type="EMBL" id="JAULSW010000003">
    <property type="protein sequence ID" value="KAK3386713.1"/>
    <property type="molecule type" value="Genomic_DNA"/>
</dbReference>
<accession>A0AAE0NS41</accession>